<keyword evidence="3" id="KW-1185">Reference proteome</keyword>
<dbReference type="PROSITE" id="PS51257">
    <property type="entry name" value="PROKAR_LIPOPROTEIN"/>
    <property type="match status" value="1"/>
</dbReference>
<accession>A0ABV5YIG2</accession>
<dbReference type="RefSeq" id="WP_378203729.1">
    <property type="nucleotide sequence ID" value="NZ_JBHLZP010000133.1"/>
</dbReference>
<dbReference type="CDD" id="cd13585">
    <property type="entry name" value="PBP2_TMBP_like"/>
    <property type="match status" value="1"/>
</dbReference>
<proteinExistence type="predicted"/>
<keyword evidence="1" id="KW-0732">Signal</keyword>
<dbReference type="Pfam" id="PF01547">
    <property type="entry name" value="SBP_bac_1"/>
    <property type="match status" value="1"/>
</dbReference>
<dbReference type="PANTHER" id="PTHR43649">
    <property type="entry name" value="ARABINOSE-BINDING PROTEIN-RELATED"/>
    <property type="match status" value="1"/>
</dbReference>
<feature type="chain" id="PRO_5045061274" evidence="1">
    <location>
        <begin position="22"/>
        <end position="436"/>
    </location>
</feature>
<reference evidence="2 3" key="1">
    <citation type="submission" date="2024-09" db="EMBL/GenBank/DDBJ databases">
        <authorList>
            <person name="Sun Q."/>
            <person name="Mori K."/>
        </authorList>
    </citation>
    <scope>NUCLEOTIDE SEQUENCE [LARGE SCALE GENOMIC DNA]</scope>
    <source>
        <strain evidence="2 3">TBRC 0563</strain>
    </source>
</reference>
<sequence>MKARGIAALAASVTLAAGLSACGSGGGDDSSPKTLTYWASNQGRSIQQDQQVLGPELKKFEAKTGIKVKLEVIGWPDLLNRILAAASSGQGPDVVNVGNTWSASLQATGAFQSFDDATIAKVGGRAKFIPSTLTSTGAPGKPPAFVPLYGLAYGLFYNKRLFADAGLKPPQTWQDLVADARKLTVPAKKQYGVGIEGASYTEGAHFAFMFGAQNGARLFQGGQPGFDSPQMVAGVKQYVNLLAGDKVVNPSDAEVLNDADMLKEFATGKSAMMMIQSYAPTGLKENGMKAGDFGVVPIPTPSPLPPGGRKVSSHVAGINIGMFKNTKNKTGALKLIDFLTSPDEQKILNSVLGDLPVVPQAYDDPRFQTPEIKTFKDILANSAETLPMIPQEAQFETLVGNTVKQLLADAAAGKPVDDQTIQKQLAAANKKMQSGG</sequence>
<dbReference type="InterPro" id="IPR006059">
    <property type="entry name" value="SBP"/>
</dbReference>
<gene>
    <name evidence="2" type="ORF">ACFFNX_19295</name>
</gene>
<dbReference type="PANTHER" id="PTHR43649:SF12">
    <property type="entry name" value="DIACETYLCHITOBIOSE BINDING PROTEIN DASA"/>
    <property type="match status" value="1"/>
</dbReference>
<feature type="signal peptide" evidence="1">
    <location>
        <begin position="1"/>
        <end position="21"/>
    </location>
</feature>
<evidence type="ECO:0000313" key="3">
    <source>
        <dbReference type="Proteomes" id="UP001589627"/>
    </source>
</evidence>
<comment type="caution">
    <text evidence="2">The sequence shown here is derived from an EMBL/GenBank/DDBJ whole genome shotgun (WGS) entry which is preliminary data.</text>
</comment>
<dbReference type="EMBL" id="JBHLZP010000133">
    <property type="protein sequence ID" value="MFB9834331.1"/>
    <property type="molecule type" value="Genomic_DNA"/>
</dbReference>
<evidence type="ECO:0000313" key="2">
    <source>
        <dbReference type="EMBL" id="MFB9834331.1"/>
    </source>
</evidence>
<evidence type="ECO:0000256" key="1">
    <source>
        <dbReference type="SAM" id="SignalP"/>
    </source>
</evidence>
<dbReference type="InterPro" id="IPR050490">
    <property type="entry name" value="Bact_solute-bd_prot1"/>
</dbReference>
<protein>
    <submittedName>
        <fullName evidence="2">ABC transporter substrate-binding protein</fullName>
    </submittedName>
</protein>
<dbReference type="Proteomes" id="UP001589627">
    <property type="component" value="Unassembled WGS sequence"/>
</dbReference>
<name>A0ABV5YIG2_9ACTN</name>
<organism evidence="2 3">
    <name type="scientific">Actinoallomurus acaciae</name>
    <dbReference type="NCBI Taxonomy" id="502577"/>
    <lineage>
        <taxon>Bacteria</taxon>
        <taxon>Bacillati</taxon>
        <taxon>Actinomycetota</taxon>
        <taxon>Actinomycetes</taxon>
        <taxon>Streptosporangiales</taxon>
        <taxon>Thermomonosporaceae</taxon>
        <taxon>Actinoallomurus</taxon>
    </lineage>
</organism>
<dbReference type="SUPFAM" id="SSF53850">
    <property type="entry name" value="Periplasmic binding protein-like II"/>
    <property type="match status" value="1"/>
</dbReference>
<dbReference type="Gene3D" id="3.40.190.10">
    <property type="entry name" value="Periplasmic binding protein-like II"/>
    <property type="match status" value="1"/>
</dbReference>